<dbReference type="Pfam" id="PF00248">
    <property type="entry name" value="Aldo_ket_red"/>
    <property type="match status" value="1"/>
</dbReference>
<sequence length="283" mass="31154">MMSILTETYTLNNGINIPQVGFGTWQIPNGDVAYRAVSEALAAGYRHIDTALVYGNEKSVGRAIANSGIPRSELFVTTKLPAQTKDRVGVVDAFNRSLDNLDMPYVDLYLIHAPWPWSMPGVRYDKQNLVAWDMMQRFYDDHQARAIGVSNFDDHDLANIIDHGDLKPAVDQIQYYIGATEPINAGFAQNNDVLVEAYSPLATGGLLDNADLRPFADKYGVSIAQLALRFVLQNGVLPLPKATSAAHIQANTQLDFEISADDMAKLNAMPDFSPDGAHNKTQR</sequence>
<dbReference type="SUPFAM" id="SSF51430">
    <property type="entry name" value="NAD(P)-linked oxidoreductase"/>
    <property type="match status" value="1"/>
</dbReference>
<dbReference type="FunFam" id="3.20.20.100:FF:000002">
    <property type="entry name" value="2,5-diketo-D-gluconic acid reductase A"/>
    <property type="match status" value="1"/>
</dbReference>
<dbReference type="GO" id="GO:0016616">
    <property type="term" value="F:oxidoreductase activity, acting on the CH-OH group of donors, NAD or NADP as acceptor"/>
    <property type="evidence" value="ECO:0007669"/>
    <property type="project" value="UniProtKB-ARBA"/>
</dbReference>
<proteinExistence type="inferred from homology"/>
<evidence type="ECO:0000259" key="7">
    <source>
        <dbReference type="Pfam" id="PF00248"/>
    </source>
</evidence>
<dbReference type="Proteomes" id="UP000051790">
    <property type="component" value="Unassembled WGS sequence"/>
</dbReference>
<dbReference type="AlphaFoldDB" id="A0A0R1Q3H2"/>
<dbReference type="PANTHER" id="PTHR43827:SF3">
    <property type="entry name" value="NADP-DEPENDENT OXIDOREDUCTASE DOMAIN-CONTAINING PROTEIN"/>
    <property type="match status" value="1"/>
</dbReference>
<evidence type="ECO:0000313" key="8">
    <source>
        <dbReference type="EMBL" id="KRL39199.1"/>
    </source>
</evidence>
<reference evidence="8 9" key="1">
    <citation type="journal article" date="2015" name="Genome Announc.">
        <title>Expanding the biotechnology potential of lactobacilli through comparative genomics of 213 strains and associated genera.</title>
        <authorList>
            <person name="Sun Z."/>
            <person name="Harris H.M."/>
            <person name="McCann A."/>
            <person name="Guo C."/>
            <person name="Argimon S."/>
            <person name="Zhang W."/>
            <person name="Yang X."/>
            <person name="Jeffery I.B."/>
            <person name="Cooney J.C."/>
            <person name="Kagawa T.F."/>
            <person name="Liu W."/>
            <person name="Song Y."/>
            <person name="Salvetti E."/>
            <person name="Wrobel A."/>
            <person name="Rasinkangas P."/>
            <person name="Parkhill J."/>
            <person name="Rea M.C."/>
            <person name="O'Sullivan O."/>
            <person name="Ritari J."/>
            <person name="Douillard F.P."/>
            <person name="Paul Ross R."/>
            <person name="Yang R."/>
            <person name="Briner A.E."/>
            <person name="Felis G.E."/>
            <person name="de Vos W.M."/>
            <person name="Barrangou R."/>
            <person name="Klaenhammer T.R."/>
            <person name="Caufield P.W."/>
            <person name="Cui Y."/>
            <person name="Zhang H."/>
            <person name="O'Toole P.W."/>
        </authorList>
    </citation>
    <scope>NUCLEOTIDE SEQUENCE [LARGE SCALE GENOMIC DNA]</scope>
    <source>
        <strain evidence="8 9">DSM 13343</strain>
    </source>
</reference>
<feature type="binding site" evidence="5">
    <location>
        <position position="112"/>
    </location>
    <ligand>
        <name>substrate</name>
    </ligand>
</feature>
<feature type="domain" description="NADP-dependent oxidoreductase" evidence="7">
    <location>
        <begin position="20"/>
        <end position="268"/>
    </location>
</feature>
<dbReference type="PIRSF" id="PIRSF000097">
    <property type="entry name" value="AKR"/>
    <property type="match status" value="1"/>
</dbReference>
<dbReference type="PATRIC" id="fig|1423769.4.peg.2877"/>
<evidence type="ECO:0000256" key="1">
    <source>
        <dbReference type="ARBA" id="ARBA00007905"/>
    </source>
</evidence>
<dbReference type="PROSITE" id="PS00062">
    <property type="entry name" value="ALDOKETO_REDUCTASE_2"/>
    <property type="match status" value="1"/>
</dbReference>
<dbReference type="Gene3D" id="3.20.20.100">
    <property type="entry name" value="NADP-dependent oxidoreductase domain"/>
    <property type="match status" value="1"/>
</dbReference>
<accession>A0A0R1Q3H2</accession>
<keyword evidence="3" id="KW-0560">Oxidoreductase</keyword>
<comment type="similarity">
    <text evidence="1">Belongs to the aldo/keto reductase family.</text>
</comment>
<dbReference type="InterPro" id="IPR018170">
    <property type="entry name" value="Aldo/ket_reductase_CS"/>
</dbReference>
<keyword evidence="2" id="KW-0521">NADP</keyword>
<gene>
    <name evidence="8" type="ORF">FD01_GL002669</name>
</gene>
<dbReference type="PROSITE" id="PS00798">
    <property type="entry name" value="ALDOKETO_REDUCTASE_1"/>
    <property type="match status" value="1"/>
</dbReference>
<evidence type="ECO:0000313" key="9">
    <source>
        <dbReference type="Proteomes" id="UP000051790"/>
    </source>
</evidence>
<keyword evidence="9" id="KW-1185">Reference proteome</keyword>
<evidence type="ECO:0000256" key="3">
    <source>
        <dbReference type="ARBA" id="ARBA00023002"/>
    </source>
</evidence>
<evidence type="ECO:0000256" key="4">
    <source>
        <dbReference type="PIRSR" id="PIRSR000097-1"/>
    </source>
</evidence>
<evidence type="ECO:0000256" key="6">
    <source>
        <dbReference type="PIRSR" id="PIRSR000097-3"/>
    </source>
</evidence>
<organism evidence="8 9">
    <name type="scientific">Lacticaseibacillus manihotivorans DSM 13343 = JCM 12514</name>
    <dbReference type="NCBI Taxonomy" id="1423769"/>
    <lineage>
        <taxon>Bacteria</taxon>
        <taxon>Bacillati</taxon>
        <taxon>Bacillota</taxon>
        <taxon>Bacilli</taxon>
        <taxon>Lactobacillales</taxon>
        <taxon>Lactobacillaceae</taxon>
        <taxon>Lacticaseibacillus</taxon>
    </lineage>
</organism>
<dbReference type="InterPro" id="IPR020471">
    <property type="entry name" value="AKR"/>
</dbReference>
<dbReference type="InterPro" id="IPR023210">
    <property type="entry name" value="NADP_OxRdtase_dom"/>
</dbReference>
<comment type="caution">
    <text evidence="8">The sequence shown here is derived from an EMBL/GenBank/DDBJ whole genome shotgun (WGS) entry which is preliminary data.</text>
</comment>
<feature type="active site" description="Proton donor" evidence="4">
    <location>
        <position position="54"/>
    </location>
</feature>
<dbReference type="PANTHER" id="PTHR43827">
    <property type="entry name" value="2,5-DIKETO-D-GLUCONIC ACID REDUCTASE"/>
    <property type="match status" value="1"/>
</dbReference>
<dbReference type="EMBL" id="AZEU01000304">
    <property type="protein sequence ID" value="KRL39199.1"/>
    <property type="molecule type" value="Genomic_DNA"/>
</dbReference>
<dbReference type="InterPro" id="IPR036812">
    <property type="entry name" value="NAD(P)_OxRdtase_dom_sf"/>
</dbReference>
<feature type="site" description="Lowers pKa of active site Tyr" evidence="6">
    <location>
        <position position="79"/>
    </location>
</feature>
<name>A0A0R1Q3H2_9LACO</name>
<protein>
    <submittedName>
        <fullName evidence="8">Oxidoreductase</fullName>
    </submittedName>
</protein>
<dbReference type="CDD" id="cd19071">
    <property type="entry name" value="AKR_AKR1-5-like"/>
    <property type="match status" value="1"/>
</dbReference>
<evidence type="ECO:0000256" key="5">
    <source>
        <dbReference type="PIRSR" id="PIRSR000097-2"/>
    </source>
</evidence>
<evidence type="ECO:0000256" key="2">
    <source>
        <dbReference type="ARBA" id="ARBA00022857"/>
    </source>
</evidence>
<dbReference type="PRINTS" id="PR00069">
    <property type="entry name" value="ALDKETRDTASE"/>
</dbReference>